<proteinExistence type="predicted"/>
<evidence type="ECO:0000256" key="1">
    <source>
        <dbReference type="ARBA" id="ARBA00022448"/>
    </source>
</evidence>
<dbReference type="Gene3D" id="1.10.490.10">
    <property type="entry name" value="Globins"/>
    <property type="match status" value="1"/>
</dbReference>
<evidence type="ECO:0000313" key="5">
    <source>
        <dbReference type="EMBL" id="GEQ12142.1"/>
    </source>
</evidence>
<keyword evidence="1" id="KW-0813">Transport</keyword>
<dbReference type="GO" id="GO:0046872">
    <property type="term" value="F:metal ion binding"/>
    <property type="evidence" value="ECO:0007669"/>
    <property type="project" value="UniProtKB-KW"/>
</dbReference>
<comment type="caution">
    <text evidence="5">The sequence shown here is derived from an EMBL/GenBank/DDBJ whole genome shotgun (WGS) entry which is preliminary data.</text>
</comment>
<dbReference type="AlphaFoldDB" id="A0A512SW06"/>
<gene>
    <name evidence="5" type="primary">glbN</name>
    <name evidence="5" type="ORF">KLO01_01890</name>
</gene>
<dbReference type="SUPFAM" id="SSF46458">
    <property type="entry name" value="Globin-like"/>
    <property type="match status" value="1"/>
</dbReference>
<accession>A0A512SW06</accession>
<dbReference type="Pfam" id="PF01152">
    <property type="entry name" value="Bac_globin"/>
    <property type="match status" value="1"/>
</dbReference>
<dbReference type="GO" id="GO:0019825">
    <property type="term" value="F:oxygen binding"/>
    <property type="evidence" value="ECO:0007669"/>
    <property type="project" value="InterPro"/>
</dbReference>
<dbReference type="EMBL" id="BKBA01000002">
    <property type="protein sequence ID" value="GEQ12142.1"/>
    <property type="molecule type" value="Genomic_DNA"/>
</dbReference>
<dbReference type="InterPro" id="IPR001486">
    <property type="entry name" value="Hemoglobin_trunc"/>
</dbReference>
<keyword evidence="4" id="KW-0408">Iron</keyword>
<protein>
    <submittedName>
        <fullName evidence="5">Oxidoreductase</fullName>
    </submittedName>
</protein>
<dbReference type="InterPro" id="IPR009050">
    <property type="entry name" value="Globin-like_sf"/>
</dbReference>
<dbReference type="OrthoDB" id="9798157at2"/>
<evidence type="ECO:0000313" key="6">
    <source>
        <dbReference type="Proteomes" id="UP000321793"/>
    </source>
</evidence>
<evidence type="ECO:0000256" key="2">
    <source>
        <dbReference type="ARBA" id="ARBA00022617"/>
    </source>
</evidence>
<keyword evidence="2" id="KW-0349">Heme</keyword>
<dbReference type="Proteomes" id="UP000321793">
    <property type="component" value="Unassembled WGS sequence"/>
</dbReference>
<name>A0A512SW06_9MICO</name>
<keyword evidence="6" id="KW-1185">Reference proteome</keyword>
<dbReference type="RefSeq" id="WP_147061679.1">
    <property type="nucleotide sequence ID" value="NZ_BAABDN010000001.1"/>
</dbReference>
<dbReference type="InterPro" id="IPR012292">
    <property type="entry name" value="Globin/Proto"/>
</dbReference>
<keyword evidence="3" id="KW-0479">Metal-binding</keyword>
<dbReference type="GO" id="GO:0020037">
    <property type="term" value="F:heme binding"/>
    <property type="evidence" value="ECO:0007669"/>
    <property type="project" value="InterPro"/>
</dbReference>
<reference evidence="5 6" key="1">
    <citation type="submission" date="2019-07" db="EMBL/GenBank/DDBJ databases">
        <title>Whole genome shotgun sequence of Knoellia locipacati NBRC 109775.</title>
        <authorList>
            <person name="Hosoyama A."/>
            <person name="Uohara A."/>
            <person name="Ohji S."/>
            <person name="Ichikawa N."/>
        </authorList>
    </citation>
    <scope>NUCLEOTIDE SEQUENCE [LARGE SCALE GENOMIC DNA]</scope>
    <source>
        <strain evidence="5 6">NBRC 109775</strain>
    </source>
</reference>
<evidence type="ECO:0000256" key="4">
    <source>
        <dbReference type="ARBA" id="ARBA00023004"/>
    </source>
</evidence>
<sequence>MTTSTYEAAGGADGMLALAEAWHRRVLADPVVSHAFSHGFREDHTERLAAYLGEALGGPRTYTASMGTESEVVRMHSGNGVHEEMDALALAAWDGALADCGLDRDVELARTLHDYFADGIRRMAQHHDTPDTVPDGLALERWPRPN</sequence>
<organism evidence="5 6">
    <name type="scientific">Knoellia locipacati</name>
    <dbReference type="NCBI Taxonomy" id="882824"/>
    <lineage>
        <taxon>Bacteria</taxon>
        <taxon>Bacillati</taxon>
        <taxon>Actinomycetota</taxon>
        <taxon>Actinomycetes</taxon>
        <taxon>Micrococcales</taxon>
        <taxon>Intrasporangiaceae</taxon>
        <taxon>Knoellia</taxon>
    </lineage>
</organism>
<evidence type="ECO:0000256" key="3">
    <source>
        <dbReference type="ARBA" id="ARBA00022723"/>
    </source>
</evidence>